<proteinExistence type="predicted"/>
<dbReference type="Proteomes" id="UP000838878">
    <property type="component" value="Chromosome 7"/>
</dbReference>
<accession>A0A8J9YEN2</accession>
<keyword evidence="1" id="KW-0812">Transmembrane</keyword>
<dbReference type="AlphaFoldDB" id="A0A8J9YEN2"/>
<evidence type="ECO:0000313" key="2">
    <source>
        <dbReference type="EMBL" id="CAH0727994.1"/>
    </source>
</evidence>
<keyword evidence="1" id="KW-0472">Membrane</keyword>
<keyword evidence="1" id="KW-1133">Transmembrane helix</keyword>
<evidence type="ECO:0000256" key="1">
    <source>
        <dbReference type="SAM" id="Phobius"/>
    </source>
</evidence>
<feature type="non-terminal residue" evidence="2">
    <location>
        <position position="131"/>
    </location>
</feature>
<name>A0A8J9YEN2_9NEOP</name>
<protein>
    <submittedName>
        <fullName evidence="2">Uncharacterized protein</fullName>
    </submittedName>
</protein>
<sequence length="131" mass="14730">MSSRDNWVPLVAGVVVGAGLLAVLYKLFFTGPRPSYAKGCNQNFGASEYICTCPKDGQDFLTVRKGIKMCDCAEELERRNKQIASGGGNHAYTHRYLAYFWLGRFRRKPMATYFGQYSIYGIIGTFIQEFG</sequence>
<feature type="transmembrane region" description="Helical" evidence="1">
    <location>
        <begin position="6"/>
        <end position="28"/>
    </location>
</feature>
<reference evidence="2" key="1">
    <citation type="submission" date="2021-12" db="EMBL/GenBank/DDBJ databases">
        <authorList>
            <person name="Martin H S."/>
        </authorList>
    </citation>
    <scope>NUCLEOTIDE SEQUENCE</scope>
</reference>
<dbReference type="EMBL" id="OV170227">
    <property type="protein sequence ID" value="CAH0727994.1"/>
    <property type="molecule type" value="Genomic_DNA"/>
</dbReference>
<keyword evidence="3" id="KW-1185">Reference proteome</keyword>
<gene>
    <name evidence="2" type="ORF">BINO364_LOCUS13261</name>
</gene>
<evidence type="ECO:0000313" key="3">
    <source>
        <dbReference type="Proteomes" id="UP000838878"/>
    </source>
</evidence>
<organism evidence="2 3">
    <name type="scientific">Brenthis ino</name>
    <name type="common">lesser marbled fritillary</name>
    <dbReference type="NCBI Taxonomy" id="405034"/>
    <lineage>
        <taxon>Eukaryota</taxon>
        <taxon>Metazoa</taxon>
        <taxon>Ecdysozoa</taxon>
        <taxon>Arthropoda</taxon>
        <taxon>Hexapoda</taxon>
        <taxon>Insecta</taxon>
        <taxon>Pterygota</taxon>
        <taxon>Neoptera</taxon>
        <taxon>Endopterygota</taxon>
        <taxon>Lepidoptera</taxon>
        <taxon>Glossata</taxon>
        <taxon>Ditrysia</taxon>
        <taxon>Papilionoidea</taxon>
        <taxon>Nymphalidae</taxon>
        <taxon>Heliconiinae</taxon>
        <taxon>Argynnini</taxon>
        <taxon>Brenthis</taxon>
    </lineage>
</organism>